<evidence type="ECO:0000256" key="1">
    <source>
        <dbReference type="ARBA" id="ARBA00006499"/>
    </source>
</evidence>
<dbReference type="Proteomes" id="UP000193978">
    <property type="component" value="Chromosome"/>
</dbReference>
<feature type="domain" description="Phospholipase/carboxylesterase/thioesterase" evidence="3">
    <location>
        <begin position="18"/>
        <end position="206"/>
    </location>
</feature>
<gene>
    <name evidence="4" type="ORF">B1812_07815</name>
</gene>
<dbReference type="GO" id="GO:0016787">
    <property type="term" value="F:hydrolase activity"/>
    <property type="evidence" value="ECO:0007669"/>
    <property type="project" value="UniProtKB-KW"/>
</dbReference>
<evidence type="ECO:0000313" key="5">
    <source>
        <dbReference type="Proteomes" id="UP000193978"/>
    </source>
</evidence>
<dbReference type="Gene3D" id="3.40.50.1820">
    <property type="entry name" value="alpha/beta hydrolase"/>
    <property type="match status" value="1"/>
</dbReference>
<name>A0A1W6N111_9HYPH</name>
<reference evidence="4 5" key="1">
    <citation type="submission" date="2017-02" db="EMBL/GenBank/DDBJ databases">
        <authorList>
            <person name="Peterson S.W."/>
        </authorList>
    </citation>
    <scope>NUCLEOTIDE SEQUENCE [LARGE SCALE GENOMIC DNA]</scope>
    <source>
        <strain evidence="4 5">S285</strain>
    </source>
</reference>
<accession>A0A1W6N111</accession>
<proteinExistence type="inferred from homology"/>
<dbReference type="RefSeq" id="WP_245300137.1">
    <property type="nucleotide sequence ID" value="NZ_AP027149.1"/>
</dbReference>
<dbReference type="PANTHER" id="PTHR10655">
    <property type="entry name" value="LYSOPHOSPHOLIPASE-RELATED"/>
    <property type="match status" value="1"/>
</dbReference>
<dbReference type="SUPFAM" id="SSF53474">
    <property type="entry name" value="alpha/beta-Hydrolases"/>
    <property type="match status" value="1"/>
</dbReference>
<dbReference type="Pfam" id="PF02230">
    <property type="entry name" value="Abhydrolase_2"/>
    <property type="match status" value="1"/>
</dbReference>
<dbReference type="InterPro" id="IPR003140">
    <property type="entry name" value="PLipase/COase/thioEstase"/>
</dbReference>
<evidence type="ECO:0000256" key="2">
    <source>
        <dbReference type="ARBA" id="ARBA00022801"/>
    </source>
</evidence>
<dbReference type="InterPro" id="IPR029058">
    <property type="entry name" value="AB_hydrolase_fold"/>
</dbReference>
<dbReference type="KEGG" id="mbry:B1812_07815"/>
<organism evidence="4 5">
    <name type="scientific">Methylocystis bryophila</name>
    <dbReference type="NCBI Taxonomy" id="655015"/>
    <lineage>
        <taxon>Bacteria</taxon>
        <taxon>Pseudomonadati</taxon>
        <taxon>Pseudomonadota</taxon>
        <taxon>Alphaproteobacteria</taxon>
        <taxon>Hyphomicrobiales</taxon>
        <taxon>Methylocystaceae</taxon>
        <taxon>Methylocystis</taxon>
    </lineage>
</organism>
<dbReference type="PANTHER" id="PTHR10655:SF17">
    <property type="entry name" value="LYSOPHOSPHOLIPASE-LIKE PROTEIN 1"/>
    <property type="match status" value="1"/>
</dbReference>
<sequence>MTGIVEGPKIAALSCGKAVYLVVLLHGPDSRGEAIINHALNWAPTMPKAEFLAVEAPFVSPSGGRRWSDASGSRDLDVSASLLDKFLDDMLAQRRLPESHLALVGFSDGARLALQVGLRRPKPIAAIVSFSGAIEEDDALFQEIRVRPPVLMIHGEADATAPFAAMTATKERLKALGVPVKSLRRPGLGHEMDDDGVIAAGDFLSAQLVHKSSAHTEDEHSDEHEHG</sequence>
<dbReference type="InterPro" id="IPR050565">
    <property type="entry name" value="LYPA1-2/EST-like"/>
</dbReference>
<protein>
    <submittedName>
        <fullName evidence="4">Phospholipase</fullName>
    </submittedName>
</protein>
<dbReference type="EMBL" id="CP019948">
    <property type="protein sequence ID" value="ARN83486.1"/>
    <property type="molecule type" value="Genomic_DNA"/>
</dbReference>
<keyword evidence="2" id="KW-0378">Hydrolase</keyword>
<comment type="similarity">
    <text evidence="1">Belongs to the AB hydrolase superfamily. AB hydrolase 2 family.</text>
</comment>
<dbReference type="STRING" id="655015.B1812_07815"/>
<evidence type="ECO:0000259" key="3">
    <source>
        <dbReference type="Pfam" id="PF02230"/>
    </source>
</evidence>
<keyword evidence="5" id="KW-1185">Reference proteome</keyword>
<evidence type="ECO:0000313" key="4">
    <source>
        <dbReference type="EMBL" id="ARN83486.1"/>
    </source>
</evidence>
<dbReference type="AlphaFoldDB" id="A0A1W6N111"/>